<evidence type="ECO:0000256" key="5">
    <source>
        <dbReference type="ARBA" id="ARBA00022840"/>
    </source>
</evidence>
<feature type="domain" description="Galactokinase N-terminal" evidence="9">
    <location>
        <begin position="13"/>
        <end position="49"/>
    </location>
</feature>
<name>A0A1Q5PQV9_9ACTO</name>
<dbReference type="Proteomes" id="UP000186785">
    <property type="component" value="Unassembled WGS sequence"/>
</dbReference>
<keyword evidence="5" id="KW-0067">ATP-binding</keyword>
<dbReference type="GO" id="GO:0005829">
    <property type="term" value="C:cytosol"/>
    <property type="evidence" value="ECO:0007669"/>
    <property type="project" value="TreeGrafter"/>
</dbReference>
<dbReference type="STRING" id="1921764.BSR28_02075"/>
<dbReference type="InterPro" id="IPR020568">
    <property type="entry name" value="Ribosomal_Su5_D2-typ_SF"/>
</dbReference>
<evidence type="ECO:0000313" key="10">
    <source>
        <dbReference type="EMBL" id="OKL49859.1"/>
    </source>
</evidence>
<dbReference type="Gene3D" id="3.30.70.890">
    <property type="entry name" value="GHMP kinase, C-terminal domain"/>
    <property type="match status" value="1"/>
</dbReference>
<keyword evidence="2" id="KW-0808">Transferase</keyword>
<evidence type="ECO:0000259" key="8">
    <source>
        <dbReference type="Pfam" id="PF08544"/>
    </source>
</evidence>
<dbReference type="InterPro" id="IPR006204">
    <property type="entry name" value="GHMP_kinase_N_dom"/>
</dbReference>
<dbReference type="GO" id="GO:0004335">
    <property type="term" value="F:galactokinase activity"/>
    <property type="evidence" value="ECO:0007669"/>
    <property type="project" value="InterPro"/>
</dbReference>
<organism evidence="10 11">
    <name type="scientific">Boudabousia liubingyangii</name>
    <dbReference type="NCBI Taxonomy" id="1921764"/>
    <lineage>
        <taxon>Bacteria</taxon>
        <taxon>Bacillati</taxon>
        <taxon>Actinomycetota</taxon>
        <taxon>Actinomycetes</taxon>
        <taxon>Actinomycetales</taxon>
        <taxon>Actinomycetaceae</taxon>
        <taxon>Boudabousia</taxon>
    </lineage>
</organism>
<dbReference type="GO" id="GO:0006012">
    <property type="term" value="P:galactose metabolic process"/>
    <property type="evidence" value="ECO:0007669"/>
    <property type="project" value="UniProtKB-KW"/>
</dbReference>
<dbReference type="InterPro" id="IPR014721">
    <property type="entry name" value="Ribsml_uS5_D2-typ_fold_subgr"/>
</dbReference>
<keyword evidence="3" id="KW-0547">Nucleotide-binding</keyword>
<dbReference type="InterPro" id="IPR013750">
    <property type="entry name" value="GHMP_kinase_C_dom"/>
</dbReference>
<accession>A0A1Q5PQV9</accession>
<proteinExistence type="inferred from homology"/>
<evidence type="ECO:0000259" key="9">
    <source>
        <dbReference type="Pfam" id="PF10509"/>
    </source>
</evidence>
<dbReference type="Pfam" id="PF00288">
    <property type="entry name" value="GHMP_kinases_N"/>
    <property type="match status" value="1"/>
</dbReference>
<dbReference type="InterPro" id="IPR036554">
    <property type="entry name" value="GHMP_kinase_C_sf"/>
</dbReference>
<dbReference type="InterPro" id="IPR019539">
    <property type="entry name" value="GalKase_N"/>
</dbReference>
<dbReference type="InterPro" id="IPR006203">
    <property type="entry name" value="GHMP_knse_ATP-bd_CS"/>
</dbReference>
<comment type="caution">
    <text evidence="10">The sequence shown here is derived from an EMBL/GenBank/DDBJ whole genome shotgun (WGS) entry which is preliminary data.</text>
</comment>
<dbReference type="PRINTS" id="PR00959">
    <property type="entry name" value="MEVGALKINASE"/>
</dbReference>
<comment type="similarity">
    <text evidence="1">Belongs to the GHMP kinase family. GalK subfamily.</text>
</comment>
<dbReference type="Pfam" id="PF10509">
    <property type="entry name" value="GalKase_gal_bdg"/>
    <property type="match status" value="1"/>
</dbReference>
<evidence type="ECO:0000313" key="11">
    <source>
        <dbReference type="Proteomes" id="UP000186785"/>
    </source>
</evidence>
<evidence type="ECO:0000256" key="6">
    <source>
        <dbReference type="ARBA" id="ARBA00023144"/>
    </source>
</evidence>
<feature type="domain" description="GHMP kinase C-terminal" evidence="8">
    <location>
        <begin position="306"/>
        <end position="385"/>
    </location>
</feature>
<feature type="domain" description="GHMP kinase N-terminal" evidence="7">
    <location>
        <begin position="87"/>
        <end position="146"/>
    </location>
</feature>
<keyword evidence="11" id="KW-1185">Reference proteome</keyword>
<dbReference type="PANTHER" id="PTHR10457:SF7">
    <property type="entry name" value="GALACTOKINASE-RELATED"/>
    <property type="match status" value="1"/>
</dbReference>
<dbReference type="PANTHER" id="PTHR10457">
    <property type="entry name" value="MEVALONATE KINASE/GALACTOKINASE"/>
    <property type="match status" value="1"/>
</dbReference>
<dbReference type="SUPFAM" id="SSF55060">
    <property type="entry name" value="GHMP Kinase, C-terminal domain"/>
    <property type="match status" value="1"/>
</dbReference>
<dbReference type="PRINTS" id="PR00473">
    <property type="entry name" value="GALCTOKINASE"/>
</dbReference>
<protein>
    <submittedName>
        <fullName evidence="10">Galactokinase</fullName>
    </submittedName>
</protein>
<evidence type="ECO:0000256" key="4">
    <source>
        <dbReference type="ARBA" id="ARBA00022777"/>
    </source>
</evidence>
<dbReference type="PROSITE" id="PS00627">
    <property type="entry name" value="GHMP_KINASES_ATP"/>
    <property type="match status" value="1"/>
</dbReference>
<sequence>MVNGALPRPAQSVTWFVPGRIEVLGKHTDYAGGRSLLAAANRGITFKARRNGEQVVRVTSDATEGVAELPLETQIDGFGGGHWAGYAAAVVTRLVKNFGDQVVGADIEMSTDLPLASGMSSSSAMVVGLARCLMDLSGIESEDLFRRNVGSPEEMAAYLACIENGMSFKELEGHRGVGTFGGSEDHTAMLCGEADALVQYSFCPVRREDVVPFPADHSFVIAVSGVLAEKTGAALELYNRTSRTVSDILSLWNEHTGRQDLFLADAVASSPEAADQLRELVEEGSYQQARLEQFLLESYELVPQAAAALAEGDLDSFGEVVDMSQKWTDEALGNQVPETRSLAASARRLGAVAASAFGAGFGGSVWALVPTEQVDSFTEAWREAYLSEFPEVAERVSFVTTRPGGRLRRLELDLG</sequence>
<evidence type="ECO:0000256" key="3">
    <source>
        <dbReference type="ARBA" id="ARBA00022741"/>
    </source>
</evidence>
<dbReference type="GO" id="GO:0005524">
    <property type="term" value="F:ATP binding"/>
    <property type="evidence" value="ECO:0007669"/>
    <property type="project" value="UniProtKB-KW"/>
</dbReference>
<keyword evidence="6" id="KW-0299">Galactose metabolism</keyword>
<keyword evidence="4 10" id="KW-0418">Kinase</keyword>
<dbReference type="EMBL" id="MQSV01000001">
    <property type="protein sequence ID" value="OKL49859.1"/>
    <property type="molecule type" value="Genomic_DNA"/>
</dbReference>
<reference evidence="10 11" key="1">
    <citation type="submission" date="2016-11" db="EMBL/GenBank/DDBJ databases">
        <title>Actinomyces gypaetusis sp. nov. isolated from the vulture Gypaetus barbatus in Qinghai Tibet Plateau China.</title>
        <authorList>
            <person name="Meng X."/>
        </authorList>
    </citation>
    <scope>NUCLEOTIDE SEQUENCE [LARGE SCALE GENOMIC DNA]</scope>
    <source>
        <strain evidence="10 11">VUL4_2</strain>
    </source>
</reference>
<evidence type="ECO:0000256" key="2">
    <source>
        <dbReference type="ARBA" id="ARBA00022679"/>
    </source>
</evidence>
<gene>
    <name evidence="10" type="ORF">BSR29_00400</name>
</gene>
<dbReference type="InterPro" id="IPR006206">
    <property type="entry name" value="Mevalonate/galactokinase"/>
</dbReference>
<dbReference type="SUPFAM" id="SSF54211">
    <property type="entry name" value="Ribosomal protein S5 domain 2-like"/>
    <property type="match status" value="1"/>
</dbReference>
<dbReference type="Pfam" id="PF08544">
    <property type="entry name" value="GHMP_kinases_C"/>
    <property type="match status" value="1"/>
</dbReference>
<evidence type="ECO:0000256" key="1">
    <source>
        <dbReference type="ARBA" id="ARBA00006566"/>
    </source>
</evidence>
<evidence type="ECO:0000259" key="7">
    <source>
        <dbReference type="Pfam" id="PF00288"/>
    </source>
</evidence>
<keyword evidence="6" id="KW-0119">Carbohydrate metabolism</keyword>
<dbReference type="InterPro" id="IPR000705">
    <property type="entry name" value="Galactokinase"/>
</dbReference>
<dbReference type="Gene3D" id="3.30.230.10">
    <property type="match status" value="1"/>
</dbReference>
<dbReference type="PIRSF" id="PIRSF000530">
    <property type="entry name" value="Galactokinase"/>
    <property type="match status" value="1"/>
</dbReference>
<dbReference type="AlphaFoldDB" id="A0A1Q5PQV9"/>